<dbReference type="InterPro" id="IPR000182">
    <property type="entry name" value="GNAT_dom"/>
</dbReference>
<organism evidence="4 8">
    <name type="scientific">Parabacteroides merdae</name>
    <dbReference type="NCBI Taxonomy" id="46503"/>
    <lineage>
        <taxon>Bacteria</taxon>
        <taxon>Pseudomonadati</taxon>
        <taxon>Bacteroidota</taxon>
        <taxon>Bacteroidia</taxon>
        <taxon>Bacteroidales</taxon>
        <taxon>Tannerellaceae</taxon>
        <taxon>Parabacteroides</taxon>
    </lineage>
</organism>
<keyword evidence="4" id="KW-0808">Transferase</keyword>
<proteinExistence type="predicted"/>
<gene>
    <name evidence="5" type="ORF">DW191_06560</name>
    <name evidence="4" type="ORF">DW986_01470</name>
    <name evidence="3" type="ORF">DXB61_08255</name>
    <name evidence="2" type="ORF">GMD82_05765</name>
</gene>
<dbReference type="Proteomes" id="UP000285173">
    <property type="component" value="Unassembled WGS sequence"/>
</dbReference>
<reference evidence="6 7" key="1">
    <citation type="submission" date="2018-08" db="EMBL/GenBank/DDBJ databases">
        <title>A genome reference for cultivated species of the human gut microbiota.</title>
        <authorList>
            <person name="Zou Y."/>
            <person name="Xue W."/>
            <person name="Luo G."/>
        </authorList>
    </citation>
    <scope>NUCLEOTIDE SEQUENCE [LARGE SCALE GENOMIC DNA]</scope>
    <source>
        <strain evidence="5 7">AM16-50</strain>
        <strain evidence="4 8">AM50-15</strain>
        <strain evidence="3 6">OM05-11AA</strain>
    </source>
</reference>
<dbReference type="InterPro" id="IPR051908">
    <property type="entry name" value="Ribosomal_N-acetyltransferase"/>
</dbReference>
<evidence type="ECO:0000313" key="4">
    <source>
        <dbReference type="EMBL" id="RGZ51132.1"/>
    </source>
</evidence>
<evidence type="ECO:0000313" key="9">
    <source>
        <dbReference type="Proteomes" id="UP000434916"/>
    </source>
</evidence>
<dbReference type="Pfam" id="PF13302">
    <property type="entry name" value="Acetyltransf_3"/>
    <property type="match status" value="1"/>
</dbReference>
<dbReference type="PANTHER" id="PTHR43441:SF11">
    <property type="entry name" value="RIBOSOMAL-PROTEIN-SERINE ACETYLTRANSFERASE"/>
    <property type="match status" value="1"/>
</dbReference>
<reference evidence="2 9" key="2">
    <citation type="journal article" date="2019" name="Nat. Med.">
        <title>A library of human gut bacterial isolates paired with longitudinal multiomics data enables mechanistic microbiome research.</title>
        <authorList>
            <person name="Poyet M."/>
            <person name="Groussin M."/>
            <person name="Gibbons S.M."/>
            <person name="Avila-Pacheco J."/>
            <person name="Jiang X."/>
            <person name="Kearney S.M."/>
            <person name="Perrotta A.R."/>
            <person name="Berdy B."/>
            <person name="Zhao S."/>
            <person name="Lieberman T.D."/>
            <person name="Swanson P.K."/>
            <person name="Smith M."/>
            <person name="Roesemann S."/>
            <person name="Alexander J.E."/>
            <person name="Rich S.A."/>
            <person name="Livny J."/>
            <person name="Vlamakis H."/>
            <person name="Clish C."/>
            <person name="Bullock K."/>
            <person name="Deik A."/>
            <person name="Scott J."/>
            <person name="Pierce K.A."/>
            <person name="Xavier R.J."/>
            <person name="Alm E.J."/>
        </authorList>
    </citation>
    <scope>NUCLEOTIDE SEQUENCE [LARGE SCALE GENOMIC DNA]</scope>
    <source>
        <strain evidence="2 9">BIOML-A29</strain>
    </source>
</reference>
<dbReference type="GO" id="GO:1990189">
    <property type="term" value="F:protein N-terminal-serine acetyltransferase activity"/>
    <property type="evidence" value="ECO:0007669"/>
    <property type="project" value="TreeGrafter"/>
</dbReference>
<accession>A0A3R6E4J2</accession>
<dbReference type="Proteomes" id="UP000434916">
    <property type="component" value="Unassembled WGS sequence"/>
</dbReference>
<dbReference type="EMBL" id="QSUP01000007">
    <property type="protein sequence ID" value="RGN52217.1"/>
    <property type="molecule type" value="Genomic_DNA"/>
</dbReference>
<dbReference type="EMBL" id="WNCN01000006">
    <property type="protein sequence ID" value="MTU39015.1"/>
    <property type="molecule type" value="Genomic_DNA"/>
</dbReference>
<dbReference type="CDD" id="cd04301">
    <property type="entry name" value="NAT_SF"/>
    <property type="match status" value="2"/>
</dbReference>
<dbReference type="GO" id="GO:0005737">
    <property type="term" value="C:cytoplasm"/>
    <property type="evidence" value="ECO:0007669"/>
    <property type="project" value="TreeGrafter"/>
</dbReference>
<dbReference type="RefSeq" id="WP_055284450.1">
    <property type="nucleotide sequence ID" value="NZ_CABIXG010000001.1"/>
</dbReference>
<comment type="caution">
    <text evidence="4">The sequence shown here is derived from an EMBL/GenBank/DDBJ whole genome shotgun (WGS) entry which is preliminary data.</text>
</comment>
<dbReference type="EMBL" id="QRKC01000002">
    <property type="protein sequence ID" value="RHH78342.1"/>
    <property type="molecule type" value="Genomic_DNA"/>
</dbReference>
<evidence type="ECO:0000313" key="6">
    <source>
        <dbReference type="Proteomes" id="UP000261088"/>
    </source>
</evidence>
<feature type="domain" description="N-acetyltransferase" evidence="1">
    <location>
        <begin position="9"/>
        <end position="177"/>
    </location>
</feature>
<dbReference type="EMBL" id="QSEF01000002">
    <property type="protein sequence ID" value="RGZ51132.1"/>
    <property type="molecule type" value="Genomic_DNA"/>
</dbReference>
<evidence type="ECO:0000313" key="2">
    <source>
        <dbReference type="EMBL" id="MTU39015.1"/>
    </source>
</evidence>
<evidence type="ECO:0000313" key="3">
    <source>
        <dbReference type="EMBL" id="RGN52217.1"/>
    </source>
</evidence>
<dbReference type="Proteomes" id="UP000261088">
    <property type="component" value="Unassembled WGS sequence"/>
</dbReference>
<evidence type="ECO:0000313" key="7">
    <source>
        <dbReference type="Proteomes" id="UP000283732"/>
    </source>
</evidence>
<dbReference type="Proteomes" id="UP000283732">
    <property type="component" value="Unassembled WGS sequence"/>
</dbReference>
<dbReference type="Gene3D" id="3.40.630.30">
    <property type="match status" value="2"/>
</dbReference>
<feature type="domain" description="N-acetyltransferase" evidence="1">
    <location>
        <begin position="186"/>
        <end position="354"/>
    </location>
</feature>
<name>A0A3R6E4J2_9BACT</name>
<dbReference type="Pfam" id="PF00583">
    <property type="entry name" value="Acetyltransf_1"/>
    <property type="match status" value="1"/>
</dbReference>
<protein>
    <submittedName>
        <fullName evidence="4">GNAT family N-acetyltransferase</fullName>
    </submittedName>
</protein>
<dbReference type="PANTHER" id="PTHR43441">
    <property type="entry name" value="RIBOSOMAL-PROTEIN-SERINE ACETYLTRANSFERASE"/>
    <property type="match status" value="1"/>
</dbReference>
<dbReference type="AlphaFoldDB" id="A0A3R6E4J2"/>
<keyword evidence="9" id="KW-1185">Reference proteome</keyword>
<dbReference type="GO" id="GO:0008999">
    <property type="term" value="F:protein-N-terminal-alanine acetyltransferase activity"/>
    <property type="evidence" value="ECO:0007669"/>
    <property type="project" value="TreeGrafter"/>
</dbReference>
<dbReference type="InterPro" id="IPR016181">
    <property type="entry name" value="Acyl_CoA_acyltransferase"/>
</dbReference>
<dbReference type="PROSITE" id="PS51186">
    <property type="entry name" value="GNAT"/>
    <property type="match status" value="2"/>
</dbReference>
<evidence type="ECO:0000313" key="5">
    <source>
        <dbReference type="EMBL" id="RHH78342.1"/>
    </source>
</evidence>
<sequence>MAISSIPSDIFRKAEETDIERIWQIIGQAKAQMQRLGSQQWDENYPAIEHIRQDIQDGNGYVICREDRVVAYGVISFDGEPVYKDIEGKWSNDLPYVIVHRLAIADEMKRQGMAKQFMLQAEEVSRKKGVYNFRVDTKYDNAYMLRLIDTLGFKYCGEVYYRNNSARKAFEKTIRPYSHPIGISDYTIREATFEDATLIFEAIDKNREDLRIWLPFVDGLKSVADEQGFLQSVLAVPYEQRDPVYILEQGEAICGLAGFHFSDAPNRRTEIGYWLLPAYRGKGIVTNTVRYLCQWAVRERNMNRIQIRCAVGNIPSNAVPKRLGFTLEGTEREGELLTSGEYVNVNVYSILKKEIEQWNRKSN</sequence>
<dbReference type="SUPFAM" id="SSF55729">
    <property type="entry name" value="Acyl-CoA N-acyltransferases (Nat)"/>
    <property type="match status" value="2"/>
</dbReference>
<evidence type="ECO:0000313" key="8">
    <source>
        <dbReference type="Proteomes" id="UP000285173"/>
    </source>
</evidence>
<evidence type="ECO:0000259" key="1">
    <source>
        <dbReference type="PROSITE" id="PS51186"/>
    </source>
</evidence>